<accession>A0ABT6ZJI0</accession>
<evidence type="ECO:0000256" key="1">
    <source>
        <dbReference type="ARBA" id="ARBA00022729"/>
    </source>
</evidence>
<dbReference type="PROSITE" id="PS51318">
    <property type="entry name" value="TAT"/>
    <property type="match status" value="1"/>
</dbReference>
<name>A0ABT6ZJI0_9ACTN</name>
<proteinExistence type="predicted"/>
<protein>
    <submittedName>
        <fullName evidence="2">Substrate-binding domain-containing protein</fullName>
    </submittedName>
</protein>
<dbReference type="InterPro" id="IPR026045">
    <property type="entry name" value="Ferric-bd"/>
</dbReference>
<dbReference type="Pfam" id="PF13343">
    <property type="entry name" value="SBP_bac_6"/>
    <property type="match status" value="1"/>
</dbReference>
<dbReference type="InterPro" id="IPR006311">
    <property type="entry name" value="TAT_signal"/>
</dbReference>
<sequence>MSHTQKQPALSRRSFLLGGAAVVAGGMLAGCGSNKTEGSGTDTSGDGNAEVDKGIFEGLDTSKTLNIVTTNESYTALFDKFTEASGMKYEILSMSSGEVLSKIKAEGGAPSADLWFGGGIDSFMSAADAGYLEPVDFEDADKFATGFKSDDNLWFSKGVTVVGFIVNEDVLKDAGATAPKAWTDLPDSQYADEIVMSSPAVSGTNYAAVAGILQDMGEDAGWKLLEGINANVPFYTKRGSDPSTRVSQGEFGVGITYIDQTLDDLLNDSVKIVHPSDKMPYIPDGVAAFKGADNTAGAAAFIKWLFSNDDMLVELAKLDKKNTIKLCIPSLEGVELDYTDEDLMSEDISEFGAMREDVLAKWDQVTGGKEIKES</sequence>
<keyword evidence="1" id="KW-0732">Signal</keyword>
<dbReference type="SUPFAM" id="SSF53850">
    <property type="entry name" value="Periplasmic binding protein-like II"/>
    <property type="match status" value="1"/>
</dbReference>
<organism evidence="2 3">
    <name type="scientific">Kribbibacterium absianum</name>
    <dbReference type="NCBI Taxonomy" id="3044210"/>
    <lineage>
        <taxon>Bacteria</taxon>
        <taxon>Bacillati</taxon>
        <taxon>Actinomycetota</taxon>
        <taxon>Coriobacteriia</taxon>
        <taxon>Coriobacteriales</taxon>
        <taxon>Kribbibacteriaceae</taxon>
        <taxon>Kribbibacterium</taxon>
    </lineage>
</organism>
<dbReference type="PIRSF" id="PIRSF002825">
    <property type="entry name" value="CfbpA"/>
    <property type="match status" value="1"/>
</dbReference>
<dbReference type="Gene3D" id="3.40.190.10">
    <property type="entry name" value="Periplasmic binding protein-like II"/>
    <property type="match status" value="2"/>
</dbReference>
<keyword evidence="3" id="KW-1185">Reference proteome</keyword>
<dbReference type="EMBL" id="JASJEX010000001">
    <property type="protein sequence ID" value="MDJ1128683.1"/>
    <property type="molecule type" value="Genomic_DNA"/>
</dbReference>
<reference evidence="2" key="1">
    <citation type="submission" date="2023-05" db="EMBL/GenBank/DDBJ databases">
        <title>[olsenella] sp. nov., isolated from a pig farm feces dump.</title>
        <authorList>
            <person name="Chang Y.-H."/>
        </authorList>
    </citation>
    <scope>NUCLEOTIDE SEQUENCE</scope>
    <source>
        <strain evidence="2">YH-ols2217</strain>
    </source>
</reference>
<dbReference type="PANTHER" id="PTHR30006:SF2">
    <property type="entry name" value="ABC TRANSPORTER SUBSTRATE-BINDING PROTEIN"/>
    <property type="match status" value="1"/>
</dbReference>
<gene>
    <name evidence="2" type="ORF">QJ043_01090</name>
</gene>
<dbReference type="PROSITE" id="PS51257">
    <property type="entry name" value="PROKAR_LIPOPROTEIN"/>
    <property type="match status" value="1"/>
</dbReference>
<comment type="caution">
    <text evidence="2">The sequence shown here is derived from an EMBL/GenBank/DDBJ whole genome shotgun (WGS) entry which is preliminary data.</text>
</comment>
<evidence type="ECO:0000313" key="3">
    <source>
        <dbReference type="Proteomes" id="UP001431693"/>
    </source>
</evidence>
<dbReference type="Proteomes" id="UP001431693">
    <property type="component" value="Unassembled WGS sequence"/>
</dbReference>
<dbReference type="RefSeq" id="WP_283712324.1">
    <property type="nucleotide sequence ID" value="NZ_JASJEW010000001.1"/>
</dbReference>
<dbReference type="PANTHER" id="PTHR30006">
    <property type="entry name" value="THIAMINE-BINDING PERIPLASMIC PROTEIN-RELATED"/>
    <property type="match status" value="1"/>
</dbReference>
<evidence type="ECO:0000313" key="2">
    <source>
        <dbReference type="EMBL" id="MDJ1128683.1"/>
    </source>
</evidence>